<sequence length="125" mass="13959">MVRSHPQVCHFYKDAIKGTGKMGLKLNDNFRVPKNPNNQSDVDAVNHFNDFQLATFSAPSSFVSTTLGFSRRISETIFASPGHRIYPSYKRGGFKQSSGTIVNEPFLVVSLARLGSRFGLHQQPR</sequence>
<proteinExistence type="predicted"/>
<dbReference type="AlphaFoldDB" id="A0A9P7YLP5"/>
<name>A0A9P7YLP5_9HELO</name>
<reference evidence="1" key="1">
    <citation type="journal article" date="2021" name="IMA Fungus">
        <title>Genomic characterization of three marine fungi, including Emericellopsis atlantica sp. nov. with signatures of a generalist lifestyle and marine biomass degradation.</title>
        <authorList>
            <person name="Hagestad O.C."/>
            <person name="Hou L."/>
            <person name="Andersen J.H."/>
            <person name="Hansen E.H."/>
            <person name="Altermark B."/>
            <person name="Li C."/>
            <person name="Kuhnert E."/>
            <person name="Cox R.J."/>
            <person name="Crous P.W."/>
            <person name="Spatafora J.W."/>
            <person name="Lail K."/>
            <person name="Amirebrahimi M."/>
            <person name="Lipzen A."/>
            <person name="Pangilinan J."/>
            <person name="Andreopoulos W."/>
            <person name="Hayes R.D."/>
            <person name="Ng V."/>
            <person name="Grigoriev I.V."/>
            <person name="Jackson S.A."/>
            <person name="Sutton T.D.S."/>
            <person name="Dobson A.D.W."/>
            <person name="Rama T."/>
        </authorList>
    </citation>
    <scope>NUCLEOTIDE SEQUENCE</scope>
    <source>
        <strain evidence="1">TRa018bII</strain>
    </source>
</reference>
<keyword evidence="2" id="KW-1185">Reference proteome</keyword>
<dbReference type="Proteomes" id="UP000824998">
    <property type="component" value="Unassembled WGS sequence"/>
</dbReference>
<dbReference type="EMBL" id="MU251416">
    <property type="protein sequence ID" value="KAG9236048.1"/>
    <property type="molecule type" value="Genomic_DNA"/>
</dbReference>
<comment type="caution">
    <text evidence="1">The sequence shown here is derived from an EMBL/GenBank/DDBJ whole genome shotgun (WGS) entry which is preliminary data.</text>
</comment>
<dbReference type="OrthoDB" id="65569at2759"/>
<dbReference type="Gene3D" id="3.20.20.80">
    <property type="entry name" value="Glycosidases"/>
    <property type="match status" value="1"/>
</dbReference>
<protein>
    <submittedName>
        <fullName evidence="1">Uncharacterized protein</fullName>
    </submittedName>
</protein>
<accession>A0A9P7YLP5</accession>
<evidence type="ECO:0000313" key="1">
    <source>
        <dbReference type="EMBL" id="KAG9236048.1"/>
    </source>
</evidence>
<gene>
    <name evidence="1" type="ORF">BJ875DRAFT_439784</name>
</gene>
<organism evidence="1 2">
    <name type="scientific">Amylocarpus encephaloides</name>
    <dbReference type="NCBI Taxonomy" id="45428"/>
    <lineage>
        <taxon>Eukaryota</taxon>
        <taxon>Fungi</taxon>
        <taxon>Dikarya</taxon>
        <taxon>Ascomycota</taxon>
        <taxon>Pezizomycotina</taxon>
        <taxon>Leotiomycetes</taxon>
        <taxon>Helotiales</taxon>
        <taxon>Helotiales incertae sedis</taxon>
        <taxon>Amylocarpus</taxon>
    </lineage>
</organism>
<evidence type="ECO:0000313" key="2">
    <source>
        <dbReference type="Proteomes" id="UP000824998"/>
    </source>
</evidence>